<name>A0A8C5EPG5_GOUWI</name>
<feature type="transmembrane region" description="Helical" evidence="8">
    <location>
        <begin position="125"/>
        <end position="151"/>
    </location>
</feature>
<dbReference type="GO" id="GO:0043022">
    <property type="term" value="F:ribosome binding"/>
    <property type="evidence" value="ECO:0007669"/>
    <property type="project" value="InterPro"/>
</dbReference>
<dbReference type="PANTHER" id="PTHR14009">
    <property type="entry name" value="LEUCINE ZIPPER-EF-HAND CONTAINING TRANSMEMBRANE PROTEIN"/>
    <property type="match status" value="1"/>
</dbReference>
<accession>A0A8C5EPG5</accession>
<dbReference type="InterPro" id="IPR044202">
    <property type="entry name" value="LETM1/MDM38-like"/>
</dbReference>
<dbReference type="GeneID" id="114467353"/>
<evidence type="ECO:0000256" key="2">
    <source>
        <dbReference type="ARBA" id="ARBA00022692"/>
    </source>
</evidence>
<evidence type="ECO:0000259" key="9">
    <source>
        <dbReference type="PROSITE" id="PS51758"/>
    </source>
</evidence>
<organism evidence="10 11">
    <name type="scientific">Gouania willdenowi</name>
    <name type="common">Blunt-snouted clingfish</name>
    <name type="synonym">Lepadogaster willdenowi</name>
    <dbReference type="NCBI Taxonomy" id="441366"/>
    <lineage>
        <taxon>Eukaryota</taxon>
        <taxon>Metazoa</taxon>
        <taxon>Chordata</taxon>
        <taxon>Craniata</taxon>
        <taxon>Vertebrata</taxon>
        <taxon>Euteleostomi</taxon>
        <taxon>Actinopterygii</taxon>
        <taxon>Neopterygii</taxon>
        <taxon>Teleostei</taxon>
        <taxon>Neoteleostei</taxon>
        <taxon>Acanthomorphata</taxon>
        <taxon>Ovalentaria</taxon>
        <taxon>Blenniimorphae</taxon>
        <taxon>Blenniiformes</taxon>
        <taxon>Gobiesocoidei</taxon>
        <taxon>Gobiesocidae</taxon>
        <taxon>Gobiesocinae</taxon>
        <taxon>Gouania</taxon>
    </lineage>
</organism>
<dbReference type="CTD" id="25875"/>
<keyword evidence="4 8" id="KW-1133">Transmembrane helix</keyword>
<dbReference type="GO" id="GO:0030003">
    <property type="term" value="P:intracellular monoatomic cation homeostasis"/>
    <property type="evidence" value="ECO:0007669"/>
    <property type="project" value="TreeGrafter"/>
</dbReference>
<evidence type="ECO:0000256" key="8">
    <source>
        <dbReference type="SAM" id="Phobius"/>
    </source>
</evidence>
<reference evidence="10" key="2">
    <citation type="submission" date="2025-08" db="UniProtKB">
        <authorList>
            <consortium name="Ensembl"/>
        </authorList>
    </citation>
    <scope>IDENTIFICATION</scope>
</reference>
<keyword evidence="11" id="KW-1185">Reference proteome</keyword>
<dbReference type="OrthoDB" id="73691at2759"/>
<dbReference type="RefSeq" id="XP_028309361.1">
    <property type="nucleotide sequence ID" value="XM_028453560.1"/>
</dbReference>
<reference evidence="10" key="3">
    <citation type="submission" date="2025-09" db="UniProtKB">
        <authorList>
            <consortium name="Ensembl"/>
        </authorList>
    </citation>
    <scope>IDENTIFICATION</scope>
</reference>
<evidence type="ECO:0000256" key="4">
    <source>
        <dbReference type="ARBA" id="ARBA00022989"/>
    </source>
</evidence>
<dbReference type="Proteomes" id="UP000694680">
    <property type="component" value="Chromosome 7"/>
</dbReference>
<keyword evidence="5 7" id="KW-0496">Mitochondrion</keyword>
<evidence type="ECO:0000256" key="3">
    <source>
        <dbReference type="ARBA" id="ARBA00022792"/>
    </source>
</evidence>
<feature type="domain" description="Letm1 RBD" evidence="9">
    <location>
        <begin position="165"/>
        <end position="350"/>
    </location>
</feature>
<dbReference type="PANTHER" id="PTHR14009:SF13">
    <property type="entry name" value="LETM1 DOMAIN-CONTAINING PROTEIN 1"/>
    <property type="match status" value="1"/>
</dbReference>
<keyword evidence="6 8" id="KW-0472">Membrane</keyword>
<protein>
    <recommendedName>
        <fullName evidence="9">Letm1 RBD domain-containing protein</fullName>
    </recommendedName>
</protein>
<dbReference type="Pfam" id="PF07766">
    <property type="entry name" value="LETM1_RBD"/>
    <property type="match status" value="1"/>
</dbReference>
<dbReference type="AlphaFoldDB" id="A0A8C5EPG5"/>
<evidence type="ECO:0000313" key="11">
    <source>
        <dbReference type="Proteomes" id="UP000694680"/>
    </source>
</evidence>
<evidence type="ECO:0000256" key="6">
    <source>
        <dbReference type="ARBA" id="ARBA00023136"/>
    </source>
</evidence>
<comment type="subcellular location">
    <subcellularLocation>
        <location evidence="1">Mitochondrion inner membrane</location>
        <topology evidence="1">Single-pass membrane protein</topology>
    </subcellularLocation>
</comment>
<evidence type="ECO:0000256" key="7">
    <source>
        <dbReference type="PROSITE-ProRule" id="PRU01094"/>
    </source>
</evidence>
<dbReference type="InterPro" id="IPR033122">
    <property type="entry name" value="LETM1-like_RBD"/>
</dbReference>
<gene>
    <name evidence="10" type="primary">letmd1</name>
</gene>
<keyword evidence="3" id="KW-0999">Mitochondrion inner membrane</keyword>
<dbReference type="PROSITE" id="PS51758">
    <property type="entry name" value="LETM1_RBD"/>
    <property type="match status" value="1"/>
</dbReference>
<dbReference type="Ensembl" id="ENSGWIT00000026988.1">
    <property type="protein sequence ID" value="ENSGWIP00000024671.1"/>
    <property type="gene ID" value="ENSGWIG00000013069.1"/>
</dbReference>
<evidence type="ECO:0000256" key="5">
    <source>
        <dbReference type="ARBA" id="ARBA00023128"/>
    </source>
</evidence>
<dbReference type="GO" id="GO:0005743">
    <property type="term" value="C:mitochondrial inner membrane"/>
    <property type="evidence" value="ECO:0007669"/>
    <property type="project" value="UniProtKB-SubCell"/>
</dbReference>
<evidence type="ECO:0000313" key="10">
    <source>
        <dbReference type="Ensembl" id="ENSGWIP00000024671.1"/>
    </source>
</evidence>
<evidence type="ECO:0000256" key="1">
    <source>
        <dbReference type="ARBA" id="ARBA00004434"/>
    </source>
</evidence>
<reference evidence="10" key="1">
    <citation type="submission" date="2020-06" db="EMBL/GenBank/DDBJ databases">
        <authorList>
            <consortium name="Wellcome Sanger Institute Data Sharing"/>
        </authorList>
    </citation>
    <scope>NUCLEOTIDE SEQUENCE [LARGE SCALE GENOMIC DNA]</scope>
</reference>
<proteinExistence type="predicted"/>
<sequence length="350" mass="40952">MALSLLRWSICGTHRRMYTVLSPTEYRQHRSTACSFYSTSTVRRGVGRYVVSKLQNVNARYESFLQRRFPRFYKLHHTFVEGSKLLFSDIKEVHRIKLRMIHNRLDVQDLPYREMEKLREFRRNLIKVVPVVLISLPPFANYLVFVLMYFFPRQLLIPHYWTPLQRLEFRKTYHCLRARHYTPVIRGLQDTSRHVTDSRLQERLRGLCAKVQSGSSPKVSEILAVRSLFSGPLLGVTRMSADHMRNISPLLFLTTRLPGFLIGRRLNNHGLELLQLDRALSRTNPHQLSENELRQACYLRGLNADALSSDQCRDWLSQWLQVSTSLKDSEVSLLLHTIVFLSANGPSCRR</sequence>
<keyword evidence="2 8" id="KW-0812">Transmembrane</keyword>